<feature type="region of interest" description="Disordered" evidence="1">
    <location>
        <begin position="373"/>
        <end position="398"/>
    </location>
</feature>
<dbReference type="SUPFAM" id="SSF103473">
    <property type="entry name" value="MFS general substrate transporter"/>
    <property type="match status" value="1"/>
</dbReference>
<dbReference type="OrthoDB" id="5126121at2"/>
<accession>A0A225C5M2</accession>
<sequence>MTRLPRRLLALLVLVRAAGFTSIVAVVWFRELHTTSEVALILTAAGVGSVVLPAAAGLLAPRRALRPLLIGTLALDGAALLVLPAAVGGSALLLAAVMLVVGGAAGLARSLIGTLITVQVEGDRQARTQSAISWTANVGGVVATGVAGLVTAAGIGYAPLMLVEGTLLLVAALLVPRPAPGAAGGPEPSTDAAGVRSASAVRRLGSPLLVALAGTALMQGLGIQFALTTATPGSYVYAALTNVVLLIGLQPLVLRVVRDERAPAYLVAGFTAGALTAVATAATDSWLAFGVGWTACELLVTAGMVPTILARVPAADHVAALGMVGSSWGLTAAITPAVSGAAVAAVGTAGSWGVLALVGALGAVGLPAAAALRASRESRESRESRVRGRGAPAGPAPG</sequence>
<keyword evidence="2" id="KW-0812">Transmembrane</keyword>
<name>A0A225C5M2_9MICO</name>
<gene>
    <name evidence="3" type="ORF">B5P24_02020</name>
</gene>
<dbReference type="EMBL" id="MZMQ01000001">
    <property type="protein sequence ID" value="OQJ61889.1"/>
    <property type="molecule type" value="Genomic_DNA"/>
</dbReference>
<protein>
    <submittedName>
        <fullName evidence="3">MFS permease</fullName>
    </submittedName>
</protein>
<dbReference type="AlphaFoldDB" id="A0A225C5M2"/>
<organism evidence="3 4">
    <name type="scientific">Clavibacter tessellarius</name>
    <dbReference type="NCBI Taxonomy" id="31965"/>
    <lineage>
        <taxon>Bacteria</taxon>
        <taxon>Bacillati</taxon>
        <taxon>Actinomycetota</taxon>
        <taxon>Actinomycetes</taxon>
        <taxon>Micrococcales</taxon>
        <taxon>Microbacteriaceae</taxon>
        <taxon>Clavibacter</taxon>
    </lineage>
</organism>
<dbReference type="RefSeq" id="WP_094126291.1">
    <property type="nucleotide sequence ID" value="NZ_CP040788.1"/>
</dbReference>
<reference evidence="3" key="1">
    <citation type="submission" date="2017-08" db="EMBL/GenBank/DDBJ databases">
        <title>Genomes of multiple Clavibacter strains from different subspecies.</title>
        <authorList>
            <person name="Yuan X.-K."/>
            <person name="Li X.-S."/>
            <person name="Nie J."/>
            <person name="De Boer S.H."/>
        </authorList>
    </citation>
    <scope>NUCLEOTIDE SEQUENCE [LARGE SCALE GENOMIC DNA]</scope>
    <source>
        <strain evidence="3">ATCC 33566</strain>
    </source>
</reference>
<proteinExistence type="predicted"/>
<keyword evidence="4" id="KW-1185">Reference proteome</keyword>
<keyword evidence="2" id="KW-1133">Transmembrane helix</keyword>
<dbReference type="InterPro" id="IPR036259">
    <property type="entry name" value="MFS_trans_sf"/>
</dbReference>
<feature type="compositionally biased region" description="Low complexity" evidence="1">
    <location>
        <begin position="389"/>
        <end position="398"/>
    </location>
</feature>
<evidence type="ECO:0000313" key="3">
    <source>
        <dbReference type="EMBL" id="OQJ61889.1"/>
    </source>
</evidence>
<feature type="transmembrane region" description="Helical" evidence="2">
    <location>
        <begin position="38"/>
        <end position="60"/>
    </location>
</feature>
<evidence type="ECO:0000256" key="2">
    <source>
        <dbReference type="SAM" id="Phobius"/>
    </source>
</evidence>
<feature type="transmembrane region" description="Helical" evidence="2">
    <location>
        <begin position="352"/>
        <end position="372"/>
    </location>
</feature>
<feature type="transmembrane region" description="Helical" evidence="2">
    <location>
        <begin position="264"/>
        <end position="282"/>
    </location>
</feature>
<evidence type="ECO:0000313" key="4">
    <source>
        <dbReference type="Proteomes" id="UP000215316"/>
    </source>
</evidence>
<feature type="transmembrane region" description="Helical" evidence="2">
    <location>
        <begin position="67"/>
        <end position="87"/>
    </location>
</feature>
<feature type="transmembrane region" description="Helical" evidence="2">
    <location>
        <begin position="235"/>
        <end position="257"/>
    </location>
</feature>
<feature type="transmembrane region" description="Helical" evidence="2">
    <location>
        <begin position="288"/>
        <end position="309"/>
    </location>
</feature>
<feature type="transmembrane region" description="Helical" evidence="2">
    <location>
        <begin position="130"/>
        <end position="150"/>
    </location>
</feature>
<evidence type="ECO:0000256" key="1">
    <source>
        <dbReference type="SAM" id="MobiDB-lite"/>
    </source>
</evidence>
<feature type="compositionally biased region" description="Basic and acidic residues" evidence="1">
    <location>
        <begin position="374"/>
        <end position="386"/>
    </location>
</feature>
<keyword evidence="2" id="KW-0472">Membrane</keyword>
<dbReference type="Proteomes" id="UP000215316">
    <property type="component" value="Unassembled WGS sequence"/>
</dbReference>
<feature type="transmembrane region" description="Helical" evidence="2">
    <location>
        <begin position="321"/>
        <end position="346"/>
    </location>
</feature>
<comment type="caution">
    <text evidence="3">The sequence shown here is derived from an EMBL/GenBank/DDBJ whole genome shotgun (WGS) entry which is preliminary data.</text>
</comment>
<dbReference type="Gene3D" id="1.20.1250.20">
    <property type="entry name" value="MFS general substrate transporter like domains"/>
    <property type="match status" value="1"/>
</dbReference>
<feature type="transmembrane region" description="Helical" evidence="2">
    <location>
        <begin position="93"/>
        <end position="118"/>
    </location>
</feature>